<feature type="domain" description="LamG-like jellyroll fold" evidence="4">
    <location>
        <begin position="1598"/>
        <end position="1740"/>
    </location>
</feature>
<dbReference type="Proteomes" id="UP000198949">
    <property type="component" value="Unassembled WGS sequence"/>
</dbReference>
<dbReference type="SMART" id="SM00560">
    <property type="entry name" value="LamGL"/>
    <property type="match status" value="3"/>
</dbReference>
<organism evidence="5 6">
    <name type="scientific">Glycomyces harbinensis</name>
    <dbReference type="NCBI Taxonomy" id="58114"/>
    <lineage>
        <taxon>Bacteria</taxon>
        <taxon>Bacillati</taxon>
        <taxon>Actinomycetota</taxon>
        <taxon>Actinomycetes</taxon>
        <taxon>Glycomycetales</taxon>
        <taxon>Glycomycetaceae</taxon>
        <taxon>Glycomyces</taxon>
    </lineage>
</organism>
<gene>
    <name evidence="5" type="ORF">SAMN05216270_10283</name>
</gene>
<dbReference type="PANTHER" id="PTHR42535:SF2">
    <property type="entry name" value="CHROMOSOME UNDETERMINED SCAFFOLD_146, WHOLE GENOME SHOTGUN SEQUENCE"/>
    <property type="match status" value="1"/>
</dbReference>
<dbReference type="InterPro" id="IPR013320">
    <property type="entry name" value="ConA-like_dom_sf"/>
</dbReference>
<evidence type="ECO:0000256" key="1">
    <source>
        <dbReference type="ARBA" id="ARBA00022729"/>
    </source>
</evidence>
<accession>A0A1G6SG46</accession>
<reference evidence="6" key="1">
    <citation type="submission" date="2016-10" db="EMBL/GenBank/DDBJ databases">
        <authorList>
            <person name="Varghese N."/>
            <person name="Submissions S."/>
        </authorList>
    </citation>
    <scope>NUCLEOTIDE SEQUENCE [LARGE SCALE GENOMIC DNA]</scope>
    <source>
        <strain evidence="6">CGMCC 4.3516</strain>
    </source>
</reference>
<evidence type="ECO:0000256" key="2">
    <source>
        <dbReference type="ARBA" id="ARBA00023157"/>
    </source>
</evidence>
<evidence type="ECO:0000313" key="6">
    <source>
        <dbReference type="Proteomes" id="UP000198949"/>
    </source>
</evidence>
<feature type="domain" description="LamG-like jellyroll fold" evidence="4">
    <location>
        <begin position="1379"/>
        <end position="1523"/>
    </location>
</feature>
<dbReference type="InterPro" id="IPR006558">
    <property type="entry name" value="LamG-like"/>
</dbReference>
<dbReference type="GO" id="GO:0030246">
    <property type="term" value="F:carbohydrate binding"/>
    <property type="evidence" value="ECO:0007669"/>
    <property type="project" value="UniProtKB-KW"/>
</dbReference>
<feature type="domain" description="LamG-like jellyroll fold" evidence="4">
    <location>
        <begin position="1818"/>
        <end position="1967"/>
    </location>
</feature>
<dbReference type="Pfam" id="PF13385">
    <property type="entry name" value="Laminin_G_3"/>
    <property type="match status" value="3"/>
</dbReference>
<dbReference type="Gene3D" id="2.60.120.200">
    <property type="match status" value="3"/>
</dbReference>
<keyword evidence="2" id="KW-1015">Disulfide bond</keyword>
<dbReference type="RefSeq" id="WP_177154784.1">
    <property type="nucleotide sequence ID" value="NZ_FNAD01000002.1"/>
</dbReference>
<evidence type="ECO:0000313" key="5">
    <source>
        <dbReference type="EMBL" id="SDD15872.1"/>
    </source>
</evidence>
<evidence type="ECO:0000256" key="3">
    <source>
        <dbReference type="SAM" id="MobiDB-lite"/>
    </source>
</evidence>
<evidence type="ECO:0000259" key="4">
    <source>
        <dbReference type="SMART" id="SM00560"/>
    </source>
</evidence>
<dbReference type="PANTHER" id="PTHR42535">
    <property type="entry name" value="OOKINETE PROTEIN, PUTATIVE-RELATED"/>
    <property type="match status" value="1"/>
</dbReference>
<dbReference type="SUPFAM" id="SSF49899">
    <property type="entry name" value="Concanavalin A-like lectins/glucanases"/>
    <property type="match status" value="3"/>
</dbReference>
<keyword evidence="5" id="KW-0430">Lectin</keyword>
<keyword evidence="1" id="KW-0732">Signal</keyword>
<dbReference type="STRING" id="58114.SAMN05216270_10283"/>
<protein>
    <submittedName>
        <fullName evidence="5">Concanavalin A-like lectin/glucanases superfamily protein</fullName>
    </submittedName>
</protein>
<name>A0A1G6SG46_9ACTN</name>
<feature type="region of interest" description="Disordered" evidence="3">
    <location>
        <begin position="1005"/>
        <end position="1029"/>
    </location>
</feature>
<sequence length="1977" mass="207853">MLLVETAAAEIAPDCSGVDEAGFIVGSEAEALDLAAACDHPVEVDSLRSEAAKFTAETDGSITAEVYASPQWTTDDGGAWIDINPELVFGDEGLVEAAAVPGSLVVSSGGDAQPLASLTTESGETLDLWWPEALPAPVLGGPQARYAEVIAGVDLVVETGATGFAYRLEVKTADAAQDPALQQIEVVLGGTLEVTQDSSSGALTATDPSTGEAVLTASNALMWDASVPASADVPAAGPTQSFAESLAQSDTGSDADPGDPGRVEHMALALDGDALTITPDAAMLADPETVFPVVLDPSFESTNWAWATVGSDAYADTTWWDDAAWPRSGGLRMGFNGWAAPGEEGYGVWRSMIRFDLRSLEYAAVNSAVMSLDIKHTGGCNSYPLELWQTNIVTKGTTPTSWNSTAGNWLHGAPLDMQTVQSANGSGGCSEAYPVRSVAFDSDDLTYHVNRHANEPYQSITLGLRASDEANREQWFRADVATAHLTISYVPTMAVPSDLTMDGINCLAPEGARVTGSQPTLSAVPHFSDAASTAGFEVRDASGATVAQHVSASPAVSGQAYSWQVETPLPDGTYEVRARTTTSDQATNRYTTWCSFGVDSTLDAIEEVSVTTLTCPFDITGLDPAVDTLEAETEGGALLLAEACGMGVVVTGLQDYSTRVVANPEGTLTAEAGAVPAWAPDAEGAWTEVDTTFTETADGAITTTAAVSDIAVSSGGTDPFVTATSPEGGSIALSWPTELPAPVIDGDTATFAEVLSGVDLQVSSSADGFTYALVVKTAEAAQNPELASIELGIESEGLTVAQDAATGEITATDTAGEVVFSAPAAYMWDASVVPDPAAEAPVAESFAAAEEEVPDTVLGEDDTMPGLYAPVEVDLSSTTLTVIPDAALLASEDAQFPITIDPPFVGKRQAWANIFESRPSSSWTNDKDWPRSGGMRVGLNWWSSCAPDACGLWRSVVRFGIGDLEDRDILTAKVAMTQTHTGSCGSTSMELWEVNRKLSNGTHWNSITSSDPKPEHLQTKSVASSNTTGCATDYPDRDVNFDGSDIKTELQENVTAGRDWMSFMVRASDEGDPYSWRRIDIKSVELQVTYNRAATVPTSLQTNRQSCVTSGWTAASWTSEVQPLLSGVPHDADGKTGAKFEVRRNGSNANILTWATSRNQTDNIRIPWTVPKQYALGTGEYRWRMASLDDYKNGTDSAFSSWCYFRVDTTAPTPPKVELISPADPQAGDTVTFKLTATDTHSGLASFAYGVGTEALGAPVTATGGTATIEVTAPAEGGRVWLWVKAFDTAGNASQFTQADFYAPLNSGLQPVAAWRLDGDGFDDVSAVDLNGGAANLDLGLGRTSGWVDSDGQAPPGQAMLFGGADCVSTAGPAVNTSAQYTVAAWVRLDQADTNIRTIFSQSGAKGTGFALRYRGTSAEWDLMLTHADDGNGNNVTRAASTTDPVVGEWTHLAVTVDPGAKVIQLWANGVLEATRSFTHEAWNATGPINIGCSGSTSPYKQSGYFIGAVQHVAIWTGLITGDQVQTVMAGDLPAGLAGEWLLRENGIDTSMQANHMTVPETGATWVEDQWGRTASAADLDGAACVTAGDSVASLSEGSFSIGAWVKPDAVNATSEQTVVAEHGGEYYKFKLRMWTDGKWGLSLGTGPTGTGAQNVTATTTATLNEWTHLLAVYDAASSTASLYINGVLDATRTLTFEPWQGTGKLNIGCRGTQSGVAGGGLFNGTISRVQLWRGALTAEEATGVYGGNPAVEREGNWTLDYRSLADLQQGHDLTVTGALNTDYKWGRSASNRGNSALEFLGAAGWAQTAGPVVATDASFTIATRVYVNADADAPEYQTILSQGGQEKVGFNLNYQTDQTTWEGRFQFAMPSADTATSVTWHSLQSSQVIETGKWYHVAVVVNIPAKTMTMYVDGVASATGTGTATPWDAAGPLYLGVYGRLNGNLVQPFNGRIDSVQAWTSTLDPDRIGDLSRTTG</sequence>
<dbReference type="EMBL" id="FNAD01000002">
    <property type="protein sequence ID" value="SDD15872.1"/>
    <property type="molecule type" value="Genomic_DNA"/>
</dbReference>
<proteinExistence type="predicted"/>
<keyword evidence="6" id="KW-1185">Reference proteome</keyword>
<feature type="compositionally biased region" description="Polar residues" evidence="3">
    <location>
        <begin position="1019"/>
        <end position="1029"/>
    </location>
</feature>